<feature type="domain" description="TF-B3" evidence="7">
    <location>
        <begin position="23"/>
        <end position="117"/>
    </location>
</feature>
<evidence type="ECO:0000256" key="5">
    <source>
        <dbReference type="ARBA" id="ARBA00023242"/>
    </source>
</evidence>
<dbReference type="Proteomes" id="UP001187192">
    <property type="component" value="Unassembled WGS sequence"/>
</dbReference>
<dbReference type="SMART" id="SM01019">
    <property type="entry name" value="B3"/>
    <property type="match status" value="3"/>
</dbReference>
<feature type="compositionally biased region" description="Basic and acidic residues" evidence="6">
    <location>
        <begin position="190"/>
        <end position="204"/>
    </location>
</feature>
<comment type="caution">
    <text evidence="8">The sequence shown here is derived from an EMBL/GenBank/DDBJ whole genome shotgun (WGS) entry which is preliminary data.</text>
</comment>
<feature type="domain" description="TF-B3" evidence="7">
    <location>
        <begin position="241"/>
        <end position="344"/>
    </location>
</feature>
<reference evidence="8" key="1">
    <citation type="submission" date="2023-07" db="EMBL/GenBank/DDBJ databases">
        <title>draft genome sequence of fig (Ficus carica).</title>
        <authorList>
            <person name="Takahashi T."/>
            <person name="Nishimura K."/>
        </authorList>
    </citation>
    <scope>NUCLEOTIDE SEQUENCE</scope>
</reference>
<protein>
    <recommendedName>
        <fullName evidence="7">TF-B3 domain-containing protein</fullName>
    </recommendedName>
</protein>
<dbReference type="AlphaFoldDB" id="A0AA88E6W6"/>
<feature type="compositionally biased region" description="Acidic residues" evidence="6">
    <location>
        <begin position="128"/>
        <end position="153"/>
    </location>
</feature>
<accession>A0AA88E6W6</accession>
<name>A0AA88E6W6_FICCA</name>
<sequence length="498" mass="57475">MKKSYGHRQVPDKMKTFSPVYPHFRKRLVPPTLLLNKLRIPKEFMKKYGRTISESVLIRVPTGKEFELELENDKNGDFWLKKGWSEFAKHHSLENEQTLLFRYKGCSEFDVVIIGTNGLEIDYPTNESDIDADDDDDNNNEADDGDGDGDGDDVVFPGRKIVETSSPPPPLSRKRMKISHGDNHTNQCSSHEEMTRNDPMRKGDSDGKLQVLGTNQRPLSISEKANNLPKTRDFTSQHPYFKVVIQRSNLDPEYRLNFPTHFWRQHLKGKSGKDATLCASHGRNSLVKLHAKDVGRKEQLRASFLRRGWKAFAQKNNLEIRDVCIFELVDNKNITFNVSIERYKQNSQLTQVGKSVDIDQDQNNLRSRLQTKSDKIGKPPSKDHICSPVTYIMPSCLTTNPYFKMELHSFCCQKLQVPARFAERYLGQKTQNVTLEVGKRMWQVRMEVCFGVHIFSGGWPTFVRDNDLRDGVICSFELVRREEDHVVFEVTKHFSTNF</sequence>
<dbReference type="InterPro" id="IPR039218">
    <property type="entry name" value="REM_fam"/>
</dbReference>
<keyword evidence="9" id="KW-1185">Reference proteome</keyword>
<feature type="domain" description="TF-B3" evidence="7">
    <location>
        <begin position="400"/>
        <end position="494"/>
    </location>
</feature>
<dbReference type="InterPro" id="IPR015300">
    <property type="entry name" value="DNA-bd_pseudobarrel_sf"/>
</dbReference>
<evidence type="ECO:0000256" key="4">
    <source>
        <dbReference type="ARBA" id="ARBA00023163"/>
    </source>
</evidence>
<evidence type="ECO:0000256" key="3">
    <source>
        <dbReference type="ARBA" id="ARBA00023125"/>
    </source>
</evidence>
<dbReference type="Gramene" id="FCD_00035233-RA">
    <property type="protein sequence ID" value="FCD_00035233-RA:cds"/>
    <property type="gene ID" value="FCD_00035233"/>
</dbReference>
<evidence type="ECO:0000313" key="8">
    <source>
        <dbReference type="EMBL" id="GMN66976.1"/>
    </source>
</evidence>
<keyword evidence="5" id="KW-0539">Nucleus</keyword>
<evidence type="ECO:0000256" key="6">
    <source>
        <dbReference type="SAM" id="MobiDB-lite"/>
    </source>
</evidence>
<dbReference type="GO" id="GO:0003677">
    <property type="term" value="F:DNA binding"/>
    <property type="evidence" value="ECO:0007669"/>
    <property type="project" value="UniProtKB-KW"/>
</dbReference>
<evidence type="ECO:0000259" key="7">
    <source>
        <dbReference type="PROSITE" id="PS50863"/>
    </source>
</evidence>
<dbReference type="PROSITE" id="PS50863">
    <property type="entry name" value="B3"/>
    <property type="match status" value="3"/>
</dbReference>
<dbReference type="Pfam" id="PF02362">
    <property type="entry name" value="B3"/>
    <property type="match status" value="3"/>
</dbReference>
<comment type="subcellular location">
    <subcellularLocation>
        <location evidence="1">Nucleus</location>
    </subcellularLocation>
</comment>
<keyword evidence="2" id="KW-0805">Transcription regulation</keyword>
<dbReference type="GO" id="GO:0005634">
    <property type="term" value="C:nucleus"/>
    <property type="evidence" value="ECO:0007669"/>
    <property type="project" value="UniProtKB-SubCell"/>
</dbReference>
<evidence type="ECO:0000256" key="1">
    <source>
        <dbReference type="ARBA" id="ARBA00004123"/>
    </source>
</evidence>
<dbReference type="InterPro" id="IPR003340">
    <property type="entry name" value="B3_DNA-bd"/>
</dbReference>
<gene>
    <name evidence="8" type="ORF">TIFTF001_036037</name>
</gene>
<keyword evidence="3" id="KW-0238">DNA-binding</keyword>
<dbReference type="Gene3D" id="2.40.330.10">
    <property type="entry name" value="DNA-binding pseudobarrel domain"/>
    <property type="match status" value="3"/>
</dbReference>
<dbReference type="PANTHER" id="PTHR31674:SF25">
    <property type="entry name" value="B3 DOMAIN-CONTAINING TRANSCRIPTION FACTOR VRN1-LIKE"/>
    <property type="match status" value="1"/>
</dbReference>
<proteinExistence type="predicted"/>
<dbReference type="SUPFAM" id="SSF101936">
    <property type="entry name" value="DNA-binding pseudobarrel domain"/>
    <property type="match status" value="3"/>
</dbReference>
<feature type="region of interest" description="Disordered" evidence="6">
    <location>
        <begin position="123"/>
        <end position="204"/>
    </location>
</feature>
<evidence type="ECO:0000256" key="2">
    <source>
        <dbReference type="ARBA" id="ARBA00023015"/>
    </source>
</evidence>
<organism evidence="8 9">
    <name type="scientific">Ficus carica</name>
    <name type="common">Common fig</name>
    <dbReference type="NCBI Taxonomy" id="3494"/>
    <lineage>
        <taxon>Eukaryota</taxon>
        <taxon>Viridiplantae</taxon>
        <taxon>Streptophyta</taxon>
        <taxon>Embryophyta</taxon>
        <taxon>Tracheophyta</taxon>
        <taxon>Spermatophyta</taxon>
        <taxon>Magnoliopsida</taxon>
        <taxon>eudicotyledons</taxon>
        <taxon>Gunneridae</taxon>
        <taxon>Pentapetalae</taxon>
        <taxon>rosids</taxon>
        <taxon>fabids</taxon>
        <taxon>Rosales</taxon>
        <taxon>Moraceae</taxon>
        <taxon>Ficeae</taxon>
        <taxon>Ficus</taxon>
    </lineage>
</organism>
<evidence type="ECO:0000313" key="9">
    <source>
        <dbReference type="Proteomes" id="UP001187192"/>
    </source>
</evidence>
<dbReference type="EMBL" id="BTGU01000388">
    <property type="protein sequence ID" value="GMN66976.1"/>
    <property type="molecule type" value="Genomic_DNA"/>
</dbReference>
<keyword evidence="4" id="KW-0804">Transcription</keyword>
<dbReference type="PANTHER" id="PTHR31674">
    <property type="entry name" value="B3 DOMAIN-CONTAINING PROTEIN REM-LIKE 3-RELATED"/>
    <property type="match status" value="1"/>
</dbReference>
<dbReference type="CDD" id="cd10017">
    <property type="entry name" value="B3_DNA"/>
    <property type="match status" value="3"/>
</dbReference>